<organism evidence="1 2">
    <name type="scientific">Acidimicrobium ferrooxidans</name>
    <dbReference type="NCBI Taxonomy" id="53635"/>
    <lineage>
        <taxon>Bacteria</taxon>
        <taxon>Bacillati</taxon>
        <taxon>Actinomycetota</taxon>
        <taxon>Acidimicrobiia</taxon>
        <taxon>Acidimicrobiales</taxon>
        <taxon>Acidimicrobiaceae</taxon>
        <taxon>Acidimicrobium</taxon>
    </lineage>
</organism>
<proteinExistence type="predicted"/>
<reference evidence="1" key="1">
    <citation type="submission" date="2021-02" db="EMBL/GenBank/DDBJ databases">
        <title>Activity-based single-cell genomes from oceanic crustal fluid captures similar information to metagenomic and metatranscriptomic surveys with orders of magnitude less sampling.</title>
        <authorList>
            <person name="D'Angelo T.S."/>
            <person name="Orcutt B.N."/>
        </authorList>
    </citation>
    <scope>NUCLEOTIDE SEQUENCE [LARGE SCALE GENOMIC DNA]</scope>
    <source>
        <strain evidence="1">AH-315-J10</strain>
    </source>
</reference>
<dbReference type="EMBL" id="JAFIUH010000009">
    <property type="protein sequence ID" value="MBN4059638.1"/>
    <property type="molecule type" value="Genomic_DNA"/>
</dbReference>
<sequence>MTAIVTALSGIAVVLIIFVTMAAIASSIAQRLLDVRHVNKRSEVRGRRHELHWTAIRLRNQGFMGRELQEGVCMLGNCTPADADAAILRVGAEL</sequence>
<evidence type="ECO:0000313" key="1">
    <source>
        <dbReference type="EMBL" id="MBN4059638.1"/>
    </source>
</evidence>
<comment type="caution">
    <text evidence="1">The sequence shown here is derived from an EMBL/GenBank/DDBJ whole genome shotgun (WGS) entry which is preliminary data.</text>
</comment>
<name>A0ABS3AQ51_9ACTN</name>
<keyword evidence="2" id="KW-1185">Reference proteome</keyword>
<evidence type="ECO:0008006" key="3">
    <source>
        <dbReference type="Google" id="ProtNLM"/>
    </source>
</evidence>
<evidence type="ECO:0000313" key="2">
    <source>
        <dbReference type="Proteomes" id="UP000724964"/>
    </source>
</evidence>
<protein>
    <recommendedName>
        <fullName evidence="3">Secreted protein</fullName>
    </recommendedName>
</protein>
<dbReference type="Proteomes" id="UP000724964">
    <property type="component" value="Unassembled WGS sequence"/>
</dbReference>
<gene>
    <name evidence="1" type="ORF">JYT35_00805</name>
</gene>
<accession>A0ABS3AQ51</accession>